<keyword evidence="1" id="KW-1133">Transmembrane helix</keyword>
<evidence type="ECO:0000256" key="1">
    <source>
        <dbReference type="SAM" id="Phobius"/>
    </source>
</evidence>
<name>A0A5J5IEP3_9BACT</name>
<keyword evidence="1" id="KW-0472">Membrane</keyword>
<organism evidence="2 3">
    <name type="scientific">Ginsengibacter hankyongi</name>
    <dbReference type="NCBI Taxonomy" id="2607284"/>
    <lineage>
        <taxon>Bacteria</taxon>
        <taxon>Pseudomonadati</taxon>
        <taxon>Bacteroidota</taxon>
        <taxon>Chitinophagia</taxon>
        <taxon>Chitinophagales</taxon>
        <taxon>Chitinophagaceae</taxon>
        <taxon>Ginsengibacter</taxon>
    </lineage>
</organism>
<feature type="transmembrane region" description="Helical" evidence="1">
    <location>
        <begin position="55"/>
        <end position="73"/>
    </location>
</feature>
<evidence type="ECO:0000313" key="2">
    <source>
        <dbReference type="EMBL" id="KAA9035700.1"/>
    </source>
</evidence>
<keyword evidence="1" id="KW-0812">Transmembrane</keyword>
<evidence type="ECO:0000313" key="3">
    <source>
        <dbReference type="Proteomes" id="UP000326903"/>
    </source>
</evidence>
<dbReference type="EMBL" id="VYQF01000011">
    <property type="protein sequence ID" value="KAA9035700.1"/>
    <property type="molecule type" value="Genomic_DNA"/>
</dbReference>
<dbReference type="RefSeq" id="WP_150416856.1">
    <property type="nucleotide sequence ID" value="NZ_VYQF01000011.1"/>
</dbReference>
<dbReference type="AlphaFoldDB" id="A0A5J5IEP3"/>
<reference evidence="2 3" key="1">
    <citation type="submission" date="2019-09" db="EMBL/GenBank/DDBJ databases">
        <title>Draft genome sequence of Ginsengibacter sp. BR5-29.</title>
        <authorList>
            <person name="Im W.-T."/>
        </authorList>
    </citation>
    <scope>NUCLEOTIDE SEQUENCE [LARGE SCALE GENOMIC DNA]</scope>
    <source>
        <strain evidence="2 3">BR5-29</strain>
    </source>
</reference>
<accession>A0A5J5IEP3</accession>
<keyword evidence="3" id="KW-1185">Reference proteome</keyword>
<sequence>MTDTNPDHTNKKSKMDFFNFLLEVFGWIRIVASPFLIGALIGLGVYVSKPDTTRLILAIIIASIGLLTGIIWATKVWRKGSTMDYTAMTSHDFDKYDKEE</sequence>
<gene>
    <name evidence="2" type="ORF">FW778_20975</name>
</gene>
<proteinExistence type="predicted"/>
<dbReference type="Proteomes" id="UP000326903">
    <property type="component" value="Unassembled WGS sequence"/>
</dbReference>
<comment type="caution">
    <text evidence="2">The sequence shown here is derived from an EMBL/GenBank/DDBJ whole genome shotgun (WGS) entry which is preliminary data.</text>
</comment>
<feature type="transmembrane region" description="Helical" evidence="1">
    <location>
        <begin position="20"/>
        <end position="43"/>
    </location>
</feature>
<protein>
    <submittedName>
        <fullName evidence="2">Uncharacterized protein</fullName>
    </submittedName>
</protein>